<dbReference type="Proteomes" id="UP000250235">
    <property type="component" value="Unassembled WGS sequence"/>
</dbReference>
<feature type="compositionally biased region" description="Low complexity" evidence="1">
    <location>
        <begin position="106"/>
        <end position="120"/>
    </location>
</feature>
<feature type="compositionally biased region" description="Basic and acidic residues" evidence="1">
    <location>
        <begin position="60"/>
        <end position="71"/>
    </location>
</feature>
<evidence type="ECO:0000256" key="1">
    <source>
        <dbReference type="SAM" id="MobiDB-lite"/>
    </source>
</evidence>
<feature type="compositionally biased region" description="Basic and acidic residues" evidence="1">
    <location>
        <begin position="24"/>
        <end position="38"/>
    </location>
</feature>
<feature type="region of interest" description="Disordered" evidence="1">
    <location>
        <begin position="24"/>
        <end position="124"/>
    </location>
</feature>
<accession>A0A2Z7CLM6</accession>
<dbReference type="AlphaFoldDB" id="A0A2Z7CLM6"/>
<organism evidence="2 3">
    <name type="scientific">Dorcoceras hygrometricum</name>
    <dbReference type="NCBI Taxonomy" id="472368"/>
    <lineage>
        <taxon>Eukaryota</taxon>
        <taxon>Viridiplantae</taxon>
        <taxon>Streptophyta</taxon>
        <taxon>Embryophyta</taxon>
        <taxon>Tracheophyta</taxon>
        <taxon>Spermatophyta</taxon>
        <taxon>Magnoliopsida</taxon>
        <taxon>eudicotyledons</taxon>
        <taxon>Gunneridae</taxon>
        <taxon>Pentapetalae</taxon>
        <taxon>asterids</taxon>
        <taxon>lamiids</taxon>
        <taxon>Lamiales</taxon>
        <taxon>Gesneriaceae</taxon>
        <taxon>Didymocarpoideae</taxon>
        <taxon>Trichosporeae</taxon>
        <taxon>Loxocarpinae</taxon>
        <taxon>Dorcoceras</taxon>
    </lineage>
</organism>
<evidence type="ECO:0000313" key="2">
    <source>
        <dbReference type="EMBL" id="KZV47235.1"/>
    </source>
</evidence>
<sequence length="147" mass="16058">MDKALNASLFVNDGSFLERCKHLQQEKEKKNEIPDKSRAVSGTLANSAPKTVIGLDGDENDVRNHSDDVPMKRQKLGQPDKPNSSSEQVDFGLEKEQKTLSETRDSQSSPSGESSTPTGSDPIAMMEYYMKKAAVEVDAEAPKSLKG</sequence>
<proteinExistence type="predicted"/>
<dbReference type="EMBL" id="KQ995303">
    <property type="protein sequence ID" value="KZV47235.1"/>
    <property type="molecule type" value="Genomic_DNA"/>
</dbReference>
<feature type="compositionally biased region" description="Basic and acidic residues" evidence="1">
    <location>
        <begin position="92"/>
        <end position="105"/>
    </location>
</feature>
<protein>
    <submittedName>
        <fullName evidence="2">SURP and G-patch domain-containing protein 1-like protein</fullName>
    </submittedName>
</protein>
<evidence type="ECO:0000313" key="3">
    <source>
        <dbReference type="Proteomes" id="UP000250235"/>
    </source>
</evidence>
<keyword evidence="3" id="KW-1185">Reference proteome</keyword>
<gene>
    <name evidence="2" type="ORF">F511_07658</name>
</gene>
<name>A0A2Z7CLM6_9LAMI</name>
<dbReference type="OrthoDB" id="1751335at2759"/>
<reference evidence="2 3" key="1">
    <citation type="journal article" date="2015" name="Proc. Natl. Acad. Sci. U.S.A.">
        <title>The resurrection genome of Boea hygrometrica: A blueprint for survival of dehydration.</title>
        <authorList>
            <person name="Xiao L."/>
            <person name="Yang G."/>
            <person name="Zhang L."/>
            <person name="Yang X."/>
            <person name="Zhao S."/>
            <person name="Ji Z."/>
            <person name="Zhou Q."/>
            <person name="Hu M."/>
            <person name="Wang Y."/>
            <person name="Chen M."/>
            <person name="Xu Y."/>
            <person name="Jin H."/>
            <person name="Xiao X."/>
            <person name="Hu G."/>
            <person name="Bao F."/>
            <person name="Hu Y."/>
            <person name="Wan P."/>
            <person name="Li L."/>
            <person name="Deng X."/>
            <person name="Kuang T."/>
            <person name="Xiang C."/>
            <person name="Zhu J.K."/>
            <person name="Oliver M.J."/>
            <person name="He Y."/>
        </authorList>
    </citation>
    <scope>NUCLEOTIDE SEQUENCE [LARGE SCALE GENOMIC DNA]</scope>
    <source>
        <strain evidence="3">cv. XS01</strain>
    </source>
</reference>